<evidence type="ECO:0000313" key="4">
    <source>
        <dbReference type="EMBL" id="KAG2563076.1"/>
    </source>
</evidence>
<dbReference type="InterPro" id="IPR007321">
    <property type="entry name" value="Transposase_28"/>
</dbReference>
<sequence>MAAKGNKKEEQEQVKDPSGEWSCSKCSRNILLNLVAEGLLQSQDLVKWHHSFRQRYPQENVDEIVMFYHFVKRGLALLASDFFRGFLYTFNLELHHLNPNSIAHIAIFVHLCEAFLGIEPHWNLFRYIFHVRPQPSNRVQYLVGGADQWFYIGNHPPPLPEKTGRTPAPRPEWKTDPNSSDMDQVNELLDLIEGLKRLGVTGASVRLSFYQRRVQPLQKRCRFGFEYLDTEDPSRMCAEKMSVEEARLCLYFVDFLALAVFMTSLFLYRPSLTQGLDTSGSATIDPAPESEKLVDVAVTTTGNEEAEGTELPSSDQEPPAIHPVEEVAATEDAPRASTAKEGVADDRSPQKITSYVSQVTKTYVAHVLGLFKSFWPLADLNRLSAVMASDCTEEKFEEYVEQSKSLAQKIIDNVQQE</sequence>
<feature type="compositionally biased region" description="Basic and acidic residues" evidence="1">
    <location>
        <begin position="1"/>
        <end position="18"/>
    </location>
</feature>
<feature type="domain" description="Transposase (putative) gypsy type" evidence="3">
    <location>
        <begin position="65"/>
        <end position="133"/>
    </location>
</feature>
<dbReference type="Proteomes" id="UP000823388">
    <property type="component" value="Chromosome 8K"/>
</dbReference>
<keyword evidence="5" id="KW-1185">Reference proteome</keyword>
<reference evidence="4" key="1">
    <citation type="submission" date="2020-05" db="EMBL/GenBank/DDBJ databases">
        <title>WGS assembly of Panicum virgatum.</title>
        <authorList>
            <person name="Lovell J.T."/>
            <person name="Jenkins J."/>
            <person name="Shu S."/>
            <person name="Juenger T.E."/>
            <person name="Schmutz J."/>
        </authorList>
    </citation>
    <scope>NUCLEOTIDE SEQUENCE</scope>
    <source>
        <strain evidence="4">AP13</strain>
    </source>
</reference>
<keyword evidence="2" id="KW-1133">Transmembrane helix</keyword>
<proteinExistence type="predicted"/>
<comment type="caution">
    <text evidence="4">The sequence shown here is derived from an EMBL/GenBank/DDBJ whole genome shotgun (WGS) entry which is preliminary data.</text>
</comment>
<dbReference type="PANTHER" id="PTHR33026">
    <property type="entry name" value="OS06G0360600 PROTEIN"/>
    <property type="match status" value="1"/>
</dbReference>
<dbReference type="AlphaFoldDB" id="A0A8T0PVW3"/>
<evidence type="ECO:0000313" key="5">
    <source>
        <dbReference type="Proteomes" id="UP000823388"/>
    </source>
</evidence>
<gene>
    <name evidence="4" type="ORF">PVAP13_8KG361201</name>
</gene>
<dbReference type="PANTHER" id="PTHR33026:SF7">
    <property type="entry name" value="OS03G0100275 PROTEIN"/>
    <property type="match status" value="1"/>
</dbReference>
<dbReference type="Pfam" id="PF04195">
    <property type="entry name" value="Transposase_28"/>
    <property type="match status" value="1"/>
</dbReference>
<accession>A0A8T0PVW3</accession>
<keyword evidence="2" id="KW-0812">Transmembrane</keyword>
<feature type="region of interest" description="Disordered" evidence="1">
    <location>
        <begin position="1"/>
        <end position="21"/>
    </location>
</feature>
<feature type="region of interest" description="Disordered" evidence="1">
    <location>
        <begin position="327"/>
        <end position="347"/>
    </location>
</feature>
<protein>
    <recommendedName>
        <fullName evidence="3">Transposase (putative) gypsy type domain-containing protein</fullName>
    </recommendedName>
</protein>
<evidence type="ECO:0000256" key="1">
    <source>
        <dbReference type="SAM" id="MobiDB-lite"/>
    </source>
</evidence>
<evidence type="ECO:0000259" key="3">
    <source>
        <dbReference type="Pfam" id="PF04195"/>
    </source>
</evidence>
<name>A0A8T0PVW3_PANVG</name>
<evidence type="ECO:0000256" key="2">
    <source>
        <dbReference type="SAM" id="Phobius"/>
    </source>
</evidence>
<organism evidence="4 5">
    <name type="scientific">Panicum virgatum</name>
    <name type="common">Blackwell switchgrass</name>
    <dbReference type="NCBI Taxonomy" id="38727"/>
    <lineage>
        <taxon>Eukaryota</taxon>
        <taxon>Viridiplantae</taxon>
        <taxon>Streptophyta</taxon>
        <taxon>Embryophyta</taxon>
        <taxon>Tracheophyta</taxon>
        <taxon>Spermatophyta</taxon>
        <taxon>Magnoliopsida</taxon>
        <taxon>Liliopsida</taxon>
        <taxon>Poales</taxon>
        <taxon>Poaceae</taxon>
        <taxon>PACMAD clade</taxon>
        <taxon>Panicoideae</taxon>
        <taxon>Panicodae</taxon>
        <taxon>Paniceae</taxon>
        <taxon>Panicinae</taxon>
        <taxon>Panicum</taxon>
        <taxon>Panicum sect. Hiantes</taxon>
    </lineage>
</organism>
<keyword evidence="2" id="KW-0472">Membrane</keyword>
<feature type="transmembrane region" description="Helical" evidence="2">
    <location>
        <begin position="248"/>
        <end position="268"/>
    </location>
</feature>
<feature type="region of interest" description="Disordered" evidence="1">
    <location>
        <begin position="157"/>
        <end position="179"/>
    </location>
</feature>
<dbReference type="EMBL" id="CM029051">
    <property type="protein sequence ID" value="KAG2563076.1"/>
    <property type="molecule type" value="Genomic_DNA"/>
</dbReference>